<evidence type="ECO:0000256" key="1">
    <source>
        <dbReference type="SAM" id="Phobius"/>
    </source>
</evidence>
<dbReference type="RefSeq" id="WP_255844700.1">
    <property type="nucleotide sequence ID" value="NZ_CP094358.1"/>
</dbReference>
<dbReference type="Proteomes" id="UP000831290">
    <property type="component" value="Chromosome"/>
</dbReference>
<dbReference type="InterPro" id="IPR032508">
    <property type="entry name" value="FecR_C"/>
</dbReference>
<dbReference type="PANTHER" id="PTHR30273">
    <property type="entry name" value="PERIPLASMIC SIGNAL SENSOR AND SIGMA FACTOR ACTIVATOR FECR-RELATED"/>
    <property type="match status" value="1"/>
</dbReference>
<keyword evidence="1" id="KW-0472">Membrane</keyword>
<evidence type="ECO:0000259" key="3">
    <source>
        <dbReference type="Pfam" id="PF16344"/>
    </source>
</evidence>
<keyword evidence="5" id="KW-1185">Reference proteome</keyword>
<dbReference type="Pfam" id="PF04773">
    <property type="entry name" value="FecR"/>
    <property type="match status" value="1"/>
</dbReference>
<evidence type="ECO:0000259" key="2">
    <source>
        <dbReference type="Pfam" id="PF04773"/>
    </source>
</evidence>
<dbReference type="Gene3D" id="3.55.50.30">
    <property type="match status" value="1"/>
</dbReference>
<keyword evidence="1" id="KW-0812">Transmembrane</keyword>
<gene>
    <name evidence="4" type="ORF">MQE35_04030</name>
</gene>
<dbReference type="Pfam" id="PF16344">
    <property type="entry name" value="FecR_C"/>
    <property type="match status" value="1"/>
</dbReference>
<organism evidence="4 5">
    <name type="scientific">Abyssalbus ytuae</name>
    <dbReference type="NCBI Taxonomy" id="2926907"/>
    <lineage>
        <taxon>Bacteria</taxon>
        <taxon>Pseudomonadati</taxon>
        <taxon>Bacteroidota</taxon>
        <taxon>Flavobacteriia</taxon>
        <taxon>Flavobacteriales</taxon>
        <taxon>Flavobacteriaceae</taxon>
        <taxon>Abyssalbus</taxon>
    </lineage>
</organism>
<dbReference type="InterPro" id="IPR012373">
    <property type="entry name" value="Ferrdict_sens_TM"/>
</dbReference>
<dbReference type="KEGG" id="fbm:MQE35_04030"/>
<reference evidence="4" key="1">
    <citation type="submission" date="2022-03" db="EMBL/GenBank/DDBJ databases">
        <title>Description of Abyssus ytuae gen. nov., sp. nov., a novel member of the family Flavobacteriaceae isolated from the sediment of Mariana Trench.</title>
        <authorList>
            <person name="Zhang J."/>
            <person name="Xu X."/>
        </authorList>
    </citation>
    <scope>NUCLEOTIDE SEQUENCE</scope>
    <source>
        <strain evidence="4">MT3330</strain>
    </source>
</reference>
<sequence length="379" mass="43632">MNKKEAKKLFKKYVNNECSAEEQELLDIFFNSYQGKNNNWVESLLGDEEVFKKNSWLSIESKIYKRKKKSHFLKSYLKYAAVAVIFIGLGFVCQKIFFPMHPQLVIPDENITIQLDNGNIEIIKEEGSLNVVDKNGNLVGTQKGSQLIYRKEAAINTKTEELVYNTLRVPYGKHFEIVLSDSTIVNLNAGSSLKYPVEFVKGQHRQVFLKGEAYFNVKKNYSSPFIVNSNEINIRVLGTQFNVSSYPEDNNINTVLVEGSVSIYEKEVPYTLESSVILTPGLKASWNKNQHKINIEKADIEMHTAWLDGKIIFRHTTFNNIIKKLERHYNVEITNNNSELGKKYIAASFDIETIEEVFEVFKEYYGISYTIINNQIIIN</sequence>
<dbReference type="Gene3D" id="2.60.120.1440">
    <property type="match status" value="1"/>
</dbReference>
<evidence type="ECO:0000313" key="5">
    <source>
        <dbReference type="Proteomes" id="UP000831290"/>
    </source>
</evidence>
<dbReference type="GO" id="GO:0016989">
    <property type="term" value="F:sigma factor antagonist activity"/>
    <property type="evidence" value="ECO:0007669"/>
    <property type="project" value="TreeGrafter"/>
</dbReference>
<dbReference type="PANTHER" id="PTHR30273:SF2">
    <property type="entry name" value="PROTEIN FECR"/>
    <property type="match status" value="1"/>
</dbReference>
<feature type="domain" description="FecR protein" evidence="2">
    <location>
        <begin position="166"/>
        <end position="261"/>
    </location>
</feature>
<proteinExistence type="predicted"/>
<dbReference type="AlphaFoldDB" id="A0A9E6ZMB5"/>
<name>A0A9E6ZMB5_9FLAO</name>
<accession>A0A9E6ZMB5</accession>
<feature type="domain" description="Protein FecR C-terminal" evidence="3">
    <location>
        <begin position="310"/>
        <end position="378"/>
    </location>
</feature>
<dbReference type="FunFam" id="2.60.120.1440:FF:000001">
    <property type="entry name" value="Putative anti-sigma factor"/>
    <property type="match status" value="1"/>
</dbReference>
<dbReference type="EMBL" id="CP094358">
    <property type="protein sequence ID" value="UOB18464.1"/>
    <property type="molecule type" value="Genomic_DNA"/>
</dbReference>
<evidence type="ECO:0000313" key="4">
    <source>
        <dbReference type="EMBL" id="UOB18464.1"/>
    </source>
</evidence>
<keyword evidence="1" id="KW-1133">Transmembrane helix</keyword>
<dbReference type="InterPro" id="IPR006860">
    <property type="entry name" value="FecR"/>
</dbReference>
<protein>
    <submittedName>
        <fullName evidence="4">FecR domain-containing protein</fullName>
    </submittedName>
</protein>
<feature type="transmembrane region" description="Helical" evidence="1">
    <location>
        <begin position="76"/>
        <end position="98"/>
    </location>
</feature>